<dbReference type="Gene3D" id="3.30.379.10">
    <property type="entry name" value="Chitobiase/beta-hexosaminidase domain 2-like"/>
    <property type="match status" value="1"/>
</dbReference>
<evidence type="ECO:0000256" key="1">
    <source>
        <dbReference type="ARBA" id="ARBA00022801"/>
    </source>
</evidence>
<dbReference type="Gene3D" id="3.20.20.520">
    <property type="entry name" value="Glycosyl hydrolase family 115"/>
    <property type="match status" value="1"/>
</dbReference>
<evidence type="ECO:0000259" key="2">
    <source>
        <dbReference type="Pfam" id="PF17829"/>
    </source>
</evidence>
<dbReference type="PANTHER" id="PTHR37842:SF2">
    <property type="entry name" value="GYLCOSYL HYDROLASE 115 C-TERMINAL DOMAIN-CONTAINING PROTEIN"/>
    <property type="match status" value="1"/>
</dbReference>
<dbReference type="InterPro" id="IPR031924">
    <property type="entry name" value="GH115"/>
</dbReference>
<dbReference type="SUPFAM" id="SSF55545">
    <property type="entry name" value="beta-N-acetylhexosaminidase-like domain"/>
    <property type="match status" value="1"/>
</dbReference>
<evidence type="ECO:0000313" key="4">
    <source>
        <dbReference type="Proteomes" id="UP000274046"/>
    </source>
</evidence>
<dbReference type="EMBL" id="RBEE01000023">
    <property type="protein sequence ID" value="RNL52183.1"/>
    <property type="molecule type" value="Genomic_DNA"/>
</dbReference>
<evidence type="ECO:0000313" key="3">
    <source>
        <dbReference type="EMBL" id="RNL52183.1"/>
    </source>
</evidence>
<accession>A0A3N0BSZ7</accession>
<dbReference type="InterPro" id="IPR029018">
    <property type="entry name" value="Hex-like_dom2"/>
</dbReference>
<sequence>MNLKEILPLIIFAIMAPLQVLADFRFRKGEDITISVLSNEAQVVHTAFDIFTSDYKAVFGANTNLDKNAKVLIGTIGNNSDAEQAIDQQSIDELKKHAEAFLILVKNDKLYVLGSDKRGTAYGILELSRKIGVSPWQWWADSAIAKQNLLILKNGFRLFRYPSVAYRGIFINDEDWGLMPWSSKTFEPSKISGQIGPKTHARIFELLLRLRANAFWPAMHEVSVAFYQTPGNKEIADKYGIVVGASHCEPMMRSANTEWKIDGVGNYDYVNNRQNVLNFWQSRVEELKNSDNIYTLGIRGVHDGKMQDANSVQQQFDAITSLFKDQRKMIAKNLNSDVTKVPQVFIHYKEVLEVYNMGLKVPEDVTLMWTDDNYGYIRHFPNESESSRPGGNGVYYHISYWGRPHDYLWLATNHPAQIYTQMKMAYDKGAKEMWILNVGDIKPGEYLMELFLDMAWDINSIEDNQEAIDRHLKSFLSREFGKPHADELLEIMNEYYRLAYIRKPEFMGNTRTEEQDPKFKAISDLSWSEEEINKRIADYDKIAAKVIRMSKTIPTERQNTWFELIEYPVRCAAEMNKKILYGQLARHGLAKWSLSDSAFEQIQKLTLKYNTLNNGKWKNMMDSQPRGLAVFQKLPEVTSGLGLPKFNPPALILNGKQFSKFEGSKPIAHGLGYESAAVSLKKGSKAFYTFKIGRSDSLIVEISLAPNHPVAGKLIRYEIKFDDEQPETVDYHTNDRSEEWKINVLTNQAVRKSRFKLQKNNTAHTLSIKALDEGVVLDQIKVWGVNQKL</sequence>
<dbReference type="Proteomes" id="UP000274046">
    <property type="component" value="Unassembled WGS sequence"/>
</dbReference>
<dbReference type="Pfam" id="PF17829">
    <property type="entry name" value="GH115_C"/>
    <property type="match status" value="1"/>
</dbReference>
<dbReference type="AlphaFoldDB" id="A0A3N0BSZ7"/>
<dbReference type="PANTHER" id="PTHR37842">
    <property type="match status" value="1"/>
</dbReference>
<dbReference type="RefSeq" id="WP_123205988.1">
    <property type="nucleotide sequence ID" value="NZ_RBEE01000023.1"/>
</dbReference>
<dbReference type="Gene3D" id="2.60.120.1620">
    <property type="match status" value="1"/>
</dbReference>
<keyword evidence="4" id="KW-1185">Reference proteome</keyword>
<dbReference type="Gene3D" id="1.20.58.2150">
    <property type="match status" value="1"/>
</dbReference>
<gene>
    <name evidence="3" type="ORF">D7004_11400</name>
</gene>
<dbReference type="GO" id="GO:0005975">
    <property type="term" value="P:carbohydrate metabolic process"/>
    <property type="evidence" value="ECO:0007669"/>
    <property type="project" value="UniProtKB-ARBA"/>
</dbReference>
<proteinExistence type="predicted"/>
<dbReference type="OrthoDB" id="8727830at2"/>
<dbReference type="InterPro" id="IPR041437">
    <property type="entry name" value="GH115_C"/>
</dbReference>
<organism evidence="3 4">
    <name type="scientific">Pedobacter jejuensis</name>
    <dbReference type="NCBI Taxonomy" id="1268550"/>
    <lineage>
        <taxon>Bacteria</taxon>
        <taxon>Pseudomonadati</taxon>
        <taxon>Bacteroidota</taxon>
        <taxon>Sphingobacteriia</taxon>
        <taxon>Sphingobacteriales</taxon>
        <taxon>Sphingobacteriaceae</taxon>
        <taxon>Pedobacter</taxon>
    </lineage>
</organism>
<protein>
    <recommendedName>
        <fullName evidence="2">Gylcosyl hydrolase 115 C-terminal domain-containing protein</fullName>
    </recommendedName>
</protein>
<reference evidence="3 4" key="1">
    <citation type="submission" date="2018-10" db="EMBL/GenBank/DDBJ databases">
        <title>Genome sequencing of Pedobacter jejuensis TNB23.</title>
        <authorList>
            <person name="Cho Y.-J."/>
            <person name="Cho A."/>
            <person name="Kim O.-S."/>
        </authorList>
    </citation>
    <scope>NUCLEOTIDE SEQUENCE [LARGE SCALE GENOMIC DNA]</scope>
    <source>
        <strain evidence="3 4">TNB23</strain>
    </source>
</reference>
<dbReference type="GO" id="GO:0016787">
    <property type="term" value="F:hydrolase activity"/>
    <property type="evidence" value="ECO:0007669"/>
    <property type="project" value="UniProtKB-KW"/>
</dbReference>
<feature type="domain" description="Gylcosyl hydrolase 115 C-terminal" evidence="2">
    <location>
        <begin position="680"/>
        <end position="781"/>
    </location>
</feature>
<keyword evidence="1" id="KW-0378">Hydrolase</keyword>
<dbReference type="InterPro" id="IPR042301">
    <property type="entry name" value="GH115_sf"/>
</dbReference>
<dbReference type="Pfam" id="PF15979">
    <property type="entry name" value="Glyco_hydro_115"/>
    <property type="match status" value="1"/>
</dbReference>
<name>A0A3N0BSZ7_9SPHI</name>
<comment type="caution">
    <text evidence="3">The sequence shown here is derived from an EMBL/GenBank/DDBJ whole genome shotgun (WGS) entry which is preliminary data.</text>
</comment>